<evidence type="ECO:0000313" key="11">
    <source>
        <dbReference type="RefSeq" id="XP_022082778.1"/>
    </source>
</evidence>
<protein>
    <submittedName>
        <fullName evidence="9 10">DNA damage-regulated autophagy modulator protein 1-like</fullName>
    </submittedName>
</protein>
<dbReference type="InterPro" id="IPR050911">
    <property type="entry name" value="DRAM/TMEM150_Autophagy_Mod"/>
</dbReference>
<dbReference type="OrthoDB" id="191706at2759"/>
<comment type="subcellular location">
    <subcellularLocation>
        <location evidence="1">Endomembrane system</location>
        <topology evidence="1">Multi-pass membrane protein</topology>
    </subcellularLocation>
</comment>
<feature type="transmembrane region" description="Helical" evidence="6">
    <location>
        <begin position="95"/>
        <end position="113"/>
    </location>
</feature>
<evidence type="ECO:0000313" key="12">
    <source>
        <dbReference type="RefSeq" id="XP_022082779.1"/>
    </source>
</evidence>
<comment type="similarity">
    <text evidence="2">Belongs to the DRAM/TMEM150 family.</text>
</comment>
<sequence>MACRPQGLGFLPVSMFLLLVITIGISYLIAVLRGDVPVVFPYISDTGAKPPESCVFAQFVNLSALVLLALVFVRYKELDTIEGLPPRSIGCLNKASLFLGLAGTFGLSLVGNFQDVNVIVVHEIGALTLFLCGTIYAIIHVRISYLLYPEYCRLLVCRLRLLLSLMMLVSLVTCVTFEGVAEYKWMHHHNRTDTQQLWKPTDGGYAFHIVSTSFEWALAISFGLYCLTFFGEFRKVSMQLNMFLHVEPFAVTPVASNEEEPNEYTKLYA</sequence>
<evidence type="ECO:0000313" key="14">
    <source>
        <dbReference type="RefSeq" id="XP_022082781.1"/>
    </source>
</evidence>
<feature type="transmembrane region" description="Helical" evidence="6">
    <location>
        <begin position="119"/>
        <end position="139"/>
    </location>
</feature>
<evidence type="ECO:0000256" key="2">
    <source>
        <dbReference type="ARBA" id="ARBA00006565"/>
    </source>
</evidence>
<organism evidence="8 13">
    <name type="scientific">Acanthaster planci</name>
    <name type="common">Crown-of-thorns starfish</name>
    <dbReference type="NCBI Taxonomy" id="133434"/>
    <lineage>
        <taxon>Eukaryota</taxon>
        <taxon>Metazoa</taxon>
        <taxon>Echinodermata</taxon>
        <taxon>Eleutherozoa</taxon>
        <taxon>Asterozoa</taxon>
        <taxon>Asteroidea</taxon>
        <taxon>Valvatacea</taxon>
        <taxon>Valvatida</taxon>
        <taxon>Acanthasteridae</taxon>
        <taxon>Acanthaster</taxon>
    </lineage>
</organism>
<dbReference type="GO" id="GO:0012505">
    <property type="term" value="C:endomembrane system"/>
    <property type="evidence" value="ECO:0007669"/>
    <property type="project" value="UniProtKB-SubCell"/>
</dbReference>
<dbReference type="KEGG" id="aplc:110975021"/>
<dbReference type="PANTHER" id="PTHR21324:SF2">
    <property type="entry name" value="EG:22E5.9 PROTEIN"/>
    <property type="match status" value="1"/>
</dbReference>
<evidence type="ECO:0000313" key="13">
    <source>
        <dbReference type="RefSeq" id="XP_022082780.1"/>
    </source>
</evidence>
<gene>
    <name evidence="9 10 11 12 13 14" type="primary">LOC110975021</name>
</gene>
<evidence type="ECO:0000313" key="8">
    <source>
        <dbReference type="Proteomes" id="UP000694845"/>
    </source>
</evidence>
<dbReference type="RefSeq" id="XP_022082775.1">
    <property type="nucleotide sequence ID" value="XM_022227083.1"/>
</dbReference>
<evidence type="ECO:0000256" key="6">
    <source>
        <dbReference type="SAM" id="Phobius"/>
    </source>
</evidence>
<keyword evidence="3 6" id="KW-0812">Transmembrane</keyword>
<dbReference type="AlphaFoldDB" id="A0A8B7XS03"/>
<evidence type="ECO:0000256" key="1">
    <source>
        <dbReference type="ARBA" id="ARBA00004127"/>
    </source>
</evidence>
<keyword evidence="4 6" id="KW-1133">Transmembrane helix</keyword>
<evidence type="ECO:0000256" key="5">
    <source>
        <dbReference type="ARBA" id="ARBA00023136"/>
    </source>
</evidence>
<feature type="transmembrane region" description="Helical" evidence="6">
    <location>
        <begin position="159"/>
        <end position="181"/>
    </location>
</feature>
<dbReference type="InterPro" id="IPR019402">
    <property type="entry name" value="CWH43_N"/>
</dbReference>
<feature type="transmembrane region" description="Helical" evidence="6">
    <location>
        <begin position="205"/>
        <end position="230"/>
    </location>
</feature>
<dbReference type="RefSeq" id="XP_022082780.1">
    <property type="nucleotide sequence ID" value="XM_022227088.1"/>
</dbReference>
<dbReference type="PANTHER" id="PTHR21324">
    <property type="entry name" value="FASTING-INDUCIBLE INTEGRAL MEMBRANE PROTEIN TM6P1-RELATED"/>
    <property type="match status" value="1"/>
</dbReference>
<name>A0A8B7XS03_ACAPL</name>
<dbReference type="Pfam" id="PF10277">
    <property type="entry name" value="Frag1"/>
    <property type="match status" value="1"/>
</dbReference>
<evidence type="ECO:0000259" key="7">
    <source>
        <dbReference type="Pfam" id="PF10277"/>
    </source>
</evidence>
<evidence type="ECO:0000313" key="10">
    <source>
        <dbReference type="RefSeq" id="XP_022082777.1"/>
    </source>
</evidence>
<accession>A0A8B7XS03</accession>
<feature type="transmembrane region" description="Helical" evidence="6">
    <location>
        <begin position="55"/>
        <end position="75"/>
    </location>
</feature>
<evidence type="ECO:0000256" key="4">
    <source>
        <dbReference type="ARBA" id="ARBA00022989"/>
    </source>
</evidence>
<dbReference type="OMA" id="MQGMCFL"/>
<keyword evidence="5 6" id="KW-0472">Membrane</keyword>
<dbReference type="RefSeq" id="XP_022082781.1">
    <property type="nucleotide sequence ID" value="XM_022227089.1"/>
</dbReference>
<reference evidence="9 10" key="1">
    <citation type="submission" date="2025-04" db="UniProtKB">
        <authorList>
            <consortium name="RefSeq"/>
        </authorList>
    </citation>
    <scope>IDENTIFICATION</scope>
</reference>
<proteinExistence type="inferred from homology"/>
<dbReference type="RefSeq" id="XP_022082779.1">
    <property type="nucleotide sequence ID" value="XM_022227087.1"/>
</dbReference>
<feature type="transmembrane region" description="Helical" evidence="6">
    <location>
        <begin position="7"/>
        <end position="30"/>
    </location>
</feature>
<evidence type="ECO:0000313" key="9">
    <source>
        <dbReference type="RefSeq" id="XP_022082775.1"/>
    </source>
</evidence>
<dbReference type="RefSeq" id="XP_022082778.1">
    <property type="nucleotide sequence ID" value="XM_022227086.1"/>
</dbReference>
<dbReference type="Proteomes" id="UP000694845">
    <property type="component" value="Unplaced"/>
</dbReference>
<dbReference type="GeneID" id="110975021"/>
<evidence type="ECO:0000256" key="3">
    <source>
        <dbReference type="ARBA" id="ARBA00022692"/>
    </source>
</evidence>
<keyword evidence="8" id="KW-1185">Reference proteome</keyword>
<feature type="domain" description="CWH43-like N-terminal" evidence="7">
    <location>
        <begin position="9"/>
        <end position="235"/>
    </location>
</feature>
<dbReference type="RefSeq" id="XP_022082777.1">
    <property type="nucleotide sequence ID" value="XM_022227085.1"/>
</dbReference>